<dbReference type="Proteomes" id="UP000216411">
    <property type="component" value="Unassembled WGS sequence"/>
</dbReference>
<protein>
    <recommendedName>
        <fullName evidence="5">SHOCT domain-containing protein</fullName>
    </recommendedName>
</protein>
<accession>A0A255IM66</accession>
<dbReference type="Proteomes" id="UP000247523">
    <property type="component" value="Unassembled WGS sequence"/>
</dbReference>
<dbReference type="EMBL" id="QICS01000001">
    <property type="protein sequence ID" value="PXV96039.1"/>
    <property type="molecule type" value="Genomic_DNA"/>
</dbReference>
<organism evidence="2 3">
    <name type="scientific">Lachnotalea glycerini</name>
    <dbReference type="NCBI Taxonomy" id="1763509"/>
    <lineage>
        <taxon>Bacteria</taxon>
        <taxon>Bacillati</taxon>
        <taxon>Bacillota</taxon>
        <taxon>Clostridia</taxon>
        <taxon>Lachnospirales</taxon>
        <taxon>Lachnospiraceae</taxon>
        <taxon>Lachnotalea</taxon>
    </lineage>
</organism>
<dbReference type="AlphaFoldDB" id="A0A255IM66"/>
<reference evidence="2 3" key="1">
    <citation type="journal article" date="2017" name="Genome Announc.">
        <title>Draft Genome Sequence of a Sporulating and Motile Strain of Lachnotalea glycerini Isolated from Water in Quebec City, Canada.</title>
        <authorList>
            <person name="Maheux A.F."/>
            <person name="Boudreau D.K."/>
            <person name="Berube E."/>
            <person name="Boissinot M."/>
            <person name="Raymond F."/>
            <person name="Brodeur S."/>
            <person name="Corbeil J."/>
            <person name="Isabel S."/>
            <person name="Omar R.F."/>
            <person name="Bergeron M.G."/>
        </authorList>
    </citation>
    <scope>NUCLEOTIDE SEQUENCE [LARGE SCALE GENOMIC DNA]</scope>
    <source>
        <strain evidence="2 3">CCRI-19302</strain>
    </source>
</reference>
<reference evidence="2" key="3">
    <citation type="submission" date="2018-07" db="EMBL/GenBank/DDBJ databases">
        <authorList>
            <person name="Quirk P.G."/>
            <person name="Krulwich T.A."/>
        </authorList>
    </citation>
    <scope>NUCLEOTIDE SEQUENCE</scope>
    <source>
        <strain evidence="2">CCRI-19302</strain>
    </source>
</reference>
<dbReference type="EMBL" id="NOKA02000033">
    <property type="protein sequence ID" value="RDY30573.1"/>
    <property type="molecule type" value="Genomic_DNA"/>
</dbReference>
<evidence type="ECO:0000313" key="4">
    <source>
        <dbReference type="Proteomes" id="UP000247523"/>
    </source>
</evidence>
<sequence length="198" mass="22564">MDSINDLVDKRRDKKENKLAFKENLQSSGLTIALSKGRYLGGYPELLDEKYGDIIVKSTGLFFQDNLNFNFIFIPVEKLLKAEFRTGEQTSKNQVLSRILAFSGFRFAFKQKDREKHMFLTVTYSENEVECSVLFESKGANKIAGAVAKIVQDNAKAKEVASDKTLIDLMKEISVLRAMNVITEEEFADKKRDILSRM</sequence>
<evidence type="ECO:0000313" key="3">
    <source>
        <dbReference type="Proteomes" id="UP000216411"/>
    </source>
</evidence>
<comment type="caution">
    <text evidence="2">The sequence shown here is derived from an EMBL/GenBank/DDBJ whole genome shotgun (WGS) entry which is preliminary data.</text>
</comment>
<dbReference type="OrthoDB" id="306887at2"/>
<evidence type="ECO:0000313" key="2">
    <source>
        <dbReference type="EMBL" id="RDY30573.1"/>
    </source>
</evidence>
<keyword evidence="3" id="KW-1185">Reference proteome</keyword>
<gene>
    <name evidence="1" type="ORF">C8E03_101672</name>
    <name evidence="2" type="ORF">CG710_013930</name>
</gene>
<reference evidence="1 4" key="2">
    <citation type="submission" date="2018-05" db="EMBL/GenBank/DDBJ databases">
        <title>Genomic Encyclopedia of Type Strains, Phase IV (KMG-IV): sequencing the most valuable type-strain genomes for metagenomic binning, comparative biology and taxonomic classification.</title>
        <authorList>
            <person name="Goeker M."/>
        </authorList>
    </citation>
    <scope>NUCLEOTIDE SEQUENCE [LARGE SCALE GENOMIC DNA]</scope>
    <source>
        <strain evidence="1 4">DSM 28816</strain>
    </source>
</reference>
<proteinExistence type="predicted"/>
<name>A0A255IM66_9FIRM</name>
<evidence type="ECO:0008006" key="5">
    <source>
        <dbReference type="Google" id="ProtNLM"/>
    </source>
</evidence>
<dbReference type="RefSeq" id="WP_094376279.1">
    <property type="nucleotide sequence ID" value="NZ_NOKA02000033.1"/>
</dbReference>
<evidence type="ECO:0000313" key="1">
    <source>
        <dbReference type="EMBL" id="PXV96039.1"/>
    </source>
</evidence>